<keyword evidence="2" id="KW-1185">Reference proteome</keyword>
<organism evidence="1 2">
    <name type="scientific">Ancylostoma ceylanicum</name>
    <dbReference type="NCBI Taxonomy" id="53326"/>
    <lineage>
        <taxon>Eukaryota</taxon>
        <taxon>Metazoa</taxon>
        <taxon>Ecdysozoa</taxon>
        <taxon>Nematoda</taxon>
        <taxon>Chromadorea</taxon>
        <taxon>Rhabditida</taxon>
        <taxon>Rhabditina</taxon>
        <taxon>Rhabditomorpha</taxon>
        <taxon>Strongyloidea</taxon>
        <taxon>Ancylostomatidae</taxon>
        <taxon>Ancylostomatinae</taxon>
        <taxon>Ancylostoma</taxon>
    </lineage>
</organism>
<evidence type="ECO:0000313" key="2">
    <source>
        <dbReference type="Proteomes" id="UP000024635"/>
    </source>
</evidence>
<dbReference type="Proteomes" id="UP000024635">
    <property type="component" value="Unassembled WGS sequence"/>
</dbReference>
<name>A0A016TK33_9BILA</name>
<comment type="caution">
    <text evidence="1">The sequence shown here is derived from an EMBL/GenBank/DDBJ whole genome shotgun (WGS) entry which is preliminary data.</text>
</comment>
<accession>A0A016TK33</accession>
<reference evidence="2" key="1">
    <citation type="journal article" date="2015" name="Nat. Genet.">
        <title>The genome and transcriptome of the zoonotic hookworm Ancylostoma ceylanicum identify infection-specific gene families.</title>
        <authorList>
            <person name="Schwarz E.M."/>
            <person name="Hu Y."/>
            <person name="Antoshechkin I."/>
            <person name="Miller M.M."/>
            <person name="Sternberg P.W."/>
            <person name="Aroian R.V."/>
        </authorList>
    </citation>
    <scope>NUCLEOTIDE SEQUENCE</scope>
    <source>
        <strain evidence="2">HY135</strain>
    </source>
</reference>
<evidence type="ECO:0000313" key="1">
    <source>
        <dbReference type="EMBL" id="EYC02953.1"/>
    </source>
</evidence>
<gene>
    <name evidence="1" type="primary">Acey_s0097.g3041</name>
    <name evidence="1" type="ORF">Y032_0097g3041</name>
</gene>
<dbReference type="AlphaFoldDB" id="A0A016TK33"/>
<sequence>MYSSLRLYLRTPFHNLQLFRRTLINPETMHLKRNLSLDRRRLDRVTTETGFLGNISEIIRRWNMSTISITKEEVIYGDQTDRTIHQRMAIGVTPMMETQGTTTGTAPIIEEVVGGASGTNIFTVMVDGQTNATVVIVNQMNMEIALTAILTEKGTAHSVLATKETESPGTGLNIMAVRLITELLFPLYLYLLKTMKGLWCLLKLRIEVAAINTA</sequence>
<protein>
    <submittedName>
        <fullName evidence="1">Uncharacterized protein</fullName>
    </submittedName>
</protein>
<proteinExistence type="predicted"/>
<dbReference type="EMBL" id="JARK01001433">
    <property type="protein sequence ID" value="EYC02953.1"/>
    <property type="molecule type" value="Genomic_DNA"/>
</dbReference>